<keyword evidence="8" id="KW-1015">Disulfide bond</keyword>
<dbReference type="SUPFAM" id="SSF81321">
    <property type="entry name" value="Family A G protein-coupled receptor-like"/>
    <property type="match status" value="1"/>
</dbReference>
<feature type="compositionally biased region" description="Polar residues" evidence="11">
    <location>
        <begin position="120"/>
        <end position="131"/>
    </location>
</feature>
<evidence type="ECO:0000256" key="5">
    <source>
        <dbReference type="ARBA" id="ARBA00022989"/>
    </source>
</evidence>
<evidence type="ECO:0000256" key="12">
    <source>
        <dbReference type="SAM" id="Phobius"/>
    </source>
</evidence>
<dbReference type="FunFam" id="1.20.1070.10:FF:000233">
    <property type="entry name" value="CLUMA_CG012980, isoform A"/>
    <property type="match status" value="1"/>
</dbReference>
<evidence type="ECO:0000256" key="6">
    <source>
        <dbReference type="ARBA" id="ARBA00023040"/>
    </source>
</evidence>
<dbReference type="STRING" id="278856.A0A212FAQ5"/>
<dbReference type="Proteomes" id="UP000007151">
    <property type="component" value="Unassembled WGS sequence"/>
</dbReference>
<keyword evidence="7 12" id="KW-0472">Membrane</keyword>
<dbReference type="PROSITE" id="PS50262">
    <property type="entry name" value="G_PROTEIN_RECEP_F1_2"/>
    <property type="match status" value="1"/>
</dbReference>
<keyword evidence="9 14" id="KW-0675">Receptor</keyword>
<keyword evidence="3" id="KW-1003">Cell membrane</keyword>
<keyword evidence="6" id="KW-0297">G-protein coupled receptor</keyword>
<evidence type="ECO:0000256" key="2">
    <source>
        <dbReference type="ARBA" id="ARBA00010663"/>
    </source>
</evidence>
<evidence type="ECO:0000313" key="15">
    <source>
        <dbReference type="Proteomes" id="UP000007151"/>
    </source>
</evidence>
<keyword evidence="10" id="KW-0807">Transducer</keyword>
<keyword evidence="4 12" id="KW-0812">Transmembrane</keyword>
<feature type="region of interest" description="Disordered" evidence="11">
    <location>
        <begin position="111"/>
        <end position="137"/>
    </location>
</feature>
<dbReference type="InterPro" id="IPR000276">
    <property type="entry name" value="GPCR_Rhodpsn"/>
</dbReference>
<evidence type="ECO:0000256" key="8">
    <source>
        <dbReference type="ARBA" id="ARBA00023157"/>
    </source>
</evidence>
<evidence type="ECO:0000256" key="4">
    <source>
        <dbReference type="ARBA" id="ARBA00022692"/>
    </source>
</evidence>
<feature type="transmembrane region" description="Helical" evidence="12">
    <location>
        <begin position="247"/>
        <end position="270"/>
    </location>
</feature>
<protein>
    <submittedName>
        <fullName evidence="14">Dopamine receptor invertebrate</fullName>
    </submittedName>
</protein>
<keyword evidence="5 12" id="KW-1133">Transmembrane helix</keyword>
<dbReference type="PANTHER" id="PTHR24248">
    <property type="entry name" value="ADRENERGIC RECEPTOR-RELATED G-PROTEIN COUPLED RECEPTOR"/>
    <property type="match status" value="1"/>
</dbReference>
<dbReference type="GO" id="GO:0001591">
    <property type="term" value="F:dopamine neurotransmitter receptor activity, coupled via Gi/Go"/>
    <property type="evidence" value="ECO:0007669"/>
    <property type="project" value="TreeGrafter"/>
</dbReference>
<reference evidence="14 15" key="1">
    <citation type="journal article" date="2011" name="Cell">
        <title>The monarch butterfly genome yields insights into long-distance migration.</title>
        <authorList>
            <person name="Zhan S."/>
            <person name="Merlin C."/>
            <person name="Boore J.L."/>
            <person name="Reppert S.M."/>
        </authorList>
    </citation>
    <scope>NUCLEOTIDE SEQUENCE [LARGE SCALE GENOMIC DNA]</scope>
    <source>
        <strain evidence="14">F-2</strain>
    </source>
</reference>
<dbReference type="Gene3D" id="1.20.1070.10">
    <property type="entry name" value="Rhodopsin 7-helix transmembrane proteins"/>
    <property type="match status" value="1"/>
</dbReference>
<gene>
    <name evidence="14" type="ORF">KGM_208004</name>
</gene>
<comment type="subcellular location">
    <subcellularLocation>
        <location evidence="1">Cell membrane</location>
        <topology evidence="1">Multi-pass membrane protein</topology>
    </subcellularLocation>
</comment>
<dbReference type="EMBL" id="AGBW02009434">
    <property type="protein sequence ID" value="OWR50824.1"/>
    <property type="molecule type" value="Genomic_DNA"/>
</dbReference>
<dbReference type="GO" id="GO:0005886">
    <property type="term" value="C:plasma membrane"/>
    <property type="evidence" value="ECO:0007669"/>
    <property type="project" value="UniProtKB-SubCell"/>
</dbReference>
<feature type="region of interest" description="Disordered" evidence="11">
    <location>
        <begin position="50"/>
        <end position="76"/>
    </location>
</feature>
<evidence type="ECO:0000256" key="7">
    <source>
        <dbReference type="ARBA" id="ARBA00023136"/>
    </source>
</evidence>
<proteinExistence type="inferred from homology"/>
<organism evidence="14 15">
    <name type="scientific">Danaus plexippus plexippus</name>
    <dbReference type="NCBI Taxonomy" id="278856"/>
    <lineage>
        <taxon>Eukaryota</taxon>
        <taxon>Metazoa</taxon>
        <taxon>Ecdysozoa</taxon>
        <taxon>Arthropoda</taxon>
        <taxon>Hexapoda</taxon>
        <taxon>Insecta</taxon>
        <taxon>Pterygota</taxon>
        <taxon>Neoptera</taxon>
        <taxon>Endopterygota</taxon>
        <taxon>Lepidoptera</taxon>
        <taxon>Glossata</taxon>
        <taxon>Ditrysia</taxon>
        <taxon>Papilionoidea</taxon>
        <taxon>Nymphalidae</taxon>
        <taxon>Danainae</taxon>
        <taxon>Danaini</taxon>
        <taxon>Danaina</taxon>
        <taxon>Danaus</taxon>
        <taxon>Danaus</taxon>
    </lineage>
</organism>
<name>A0A212FAQ5_DANPL</name>
<dbReference type="AlphaFoldDB" id="A0A212FAQ5"/>
<dbReference type="InParanoid" id="A0A212FAQ5"/>
<dbReference type="InterPro" id="IPR001671">
    <property type="entry name" value="Melcrt_ACTH_rcpt"/>
</dbReference>
<comment type="caution">
    <text evidence="14">The sequence shown here is derived from an EMBL/GenBank/DDBJ whole genome shotgun (WGS) entry which is preliminary data.</text>
</comment>
<dbReference type="GO" id="GO:0004977">
    <property type="term" value="F:melanocortin receptor activity"/>
    <property type="evidence" value="ECO:0007669"/>
    <property type="project" value="InterPro"/>
</dbReference>
<dbReference type="PRINTS" id="PR00534">
    <property type="entry name" value="MCRFAMILY"/>
</dbReference>
<dbReference type="eggNOG" id="KOG3656">
    <property type="taxonomic scope" value="Eukaryota"/>
</dbReference>
<dbReference type="PANTHER" id="PTHR24248:SF125">
    <property type="entry name" value="DOPAMINE D2-LIKE RECEPTOR"/>
    <property type="match status" value="1"/>
</dbReference>
<dbReference type="KEGG" id="dpl:KGM_208004"/>
<feature type="transmembrane region" description="Helical" evidence="12">
    <location>
        <begin position="282"/>
        <end position="306"/>
    </location>
</feature>
<feature type="domain" description="G-protein coupled receptors family 1 profile" evidence="13">
    <location>
        <begin position="1"/>
        <end position="303"/>
    </location>
</feature>
<evidence type="ECO:0000256" key="9">
    <source>
        <dbReference type="ARBA" id="ARBA00023170"/>
    </source>
</evidence>
<dbReference type="PRINTS" id="PR00237">
    <property type="entry name" value="GPCRRHODOPSN"/>
</dbReference>
<comment type="similarity">
    <text evidence="2">Belongs to the G-protein coupled receptor 1 family.</text>
</comment>
<evidence type="ECO:0000256" key="1">
    <source>
        <dbReference type="ARBA" id="ARBA00004651"/>
    </source>
</evidence>
<sequence length="322" mass="36100">MMMFLYYNIFKALRNRAKKQRAAKKPPISGEPITGATTAVVIENVAQTRQLETAIDDRPTNTGSGSNEEEHEDSFDKRSVDLEVDADECHIIPNDKSTEFILASSADNKIKKPKKKMKSQIIQDPNGNNDSGYAPSNVEDTIREHISPPASPSMKDATILKSMSSDTKWKKNGKRVDSDSRNASIAFRSDDDLRSSHYDIRDGSTCKKERKASAATARFTIYKANKASKKKREKSSAKKERKATKTLAIVLGVFLFCWTPFFTCNVLDAICGKLGLQFTPGVTVFILNTWLGYINSFLNPVIYTIFNPEFRKAFRKILKCST</sequence>
<evidence type="ECO:0000256" key="10">
    <source>
        <dbReference type="ARBA" id="ARBA00023224"/>
    </source>
</evidence>
<evidence type="ECO:0000256" key="3">
    <source>
        <dbReference type="ARBA" id="ARBA00022475"/>
    </source>
</evidence>
<keyword evidence="15" id="KW-1185">Reference proteome</keyword>
<evidence type="ECO:0000313" key="14">
    <source>
        <dbReference type="EMBL" id="OWR50824.1"/>
    </source>
</evidence>
<accession>A0A212FAQ5</accession>
<dbReference type="GO" id="GO:0045202">
    <property type="term" value="C:synapse"/>
    <property type="evidence" value="ECO:0007669"/>
    <property type="project" value="GOC"/>
</dbReference>
<dbReference type="InterPro" id="IPR017452">
    <property type="entry name" value="GPCR_Rhodpsn_7TM"/>
</dbReference>
<evidence type="ECO:0000256" key="11">
    <source>
        <dbReference type="SAM" id="MobiDB-lite"/>
    </source>
</evidence>
<dbReference type="Pfam" id="PF00001">
    <property type="entry name" value="7tm_1"/>
    <property type="match status" value="1"/>
</dbReference>
<evidence type="ECO:0000259" key="13">
    <source>
        <dbReference type="PROSITE" id="PS50262"/>
    </source>
</evidence>